<protein>
    <recommendedName>
        <fullName evidence="3">Remorin C-terminal domain-containing protein</fullName>
    </recommendedName>
</protein>
<evidence type="ECO:0000313" key="4">
    <source>
        <dbReference type="EMBL" id="KAD3068326.1"/>
    </source>
</evidence>
<feature type="compositionally biased region" description="Basic and acidic residues" evidence="2">
    <location>
        <begin position="194"/>
        <end position="209"/>
    </location>
</feature>
<feature type="region of interest" description="Disordered" evidence="2">
    <location>
        <begin position="1"/>
        <end position="36"/>
    </location>
</feature>
<accession>A0A5N6M438</accession>
<sequence>MSNDQRVAREDDQSPNGNETFIRDVHALTPSSILPPPVQHPFRSYLSMPASDQTSRDDFPVTSDSHSTLVVAGSVMGSVGVDHDDGSINQRVINEEGYDQVDSLMHPTNLSLVDSSSVSEMVVPVTRVKKEEVESKIIAWKNAKIAEITNRFKCEDAIIKGWEREEVQKATLKMKRVERKLEEKKARAMEKMENEIAKAHQKAEERRATAESIRGTKTTRVLEVANLMKAVGRSPVKSFF</sequence>
<feature type="region of interest" description="Disordered" evidence="2">
    <location>
        <begin position="194"/>
        <end position="214"/>
    </location>
</feature>
<dbReference type="Proteomes" id="UP000326396">
    <property type="component" value="Linkage Group LG7"/>
</dbReference>
<name>A0A5N6M438_9ASTR</name>
<dbReference type="AlphaFoldDB" id="A0A5N6M438"/>
<feature type="compositionally biased region" description="Basic and acidic residues" evidence="2">
    <location>
        <begin position="1"/>
        <end position="12"/>
    </location>
</feature>
<gene>
    <name evidence="4" type="ORF">E3N88_36206</name>
</gene>
<dbReference type="PANTHER" id="PTHR31471:SF79">
    <property type="entry name" value="REMORIN-RELATED"/>
    <property type="match status" value="1"/>
</dbReference>
<evidence type="ECO:0000256" key="2">
    <source>
        <dbReference type="SAM" id="MobiDB-lite"/>
    </source>
</evidence>
<organism evidence="4 5">
    <name type="scientific">Mikania micrantha</name>
    <name type="common">bitter vine</name>
    <dbReference type="NCBI Taxonomy" id="192012"/>
    <lineage>
        <taxon>Eukaryota</taxon>
        <taxon>Viridiplantae</taxon>
        <taxon>Streptophyta</taxon>
        <taxon>Embryophyta</taxon>
        <taxon>Tracheophyta</taxon>
        <taxon>Spermatophyta</taxon>
        <taxon>Magnoliopsida</taxon>
        <taxon>eudicotyledons</taxon>
        <taxon>Gunneridae</taxon>
        <taxon>Pentapetalae</taxon>
        <taxon>asterids</taxon>
        <taxon>campanulids</taxon>
        <taxon>Asterales</taxon>
        <taxon>Asteraceae</taxon>
        <taxon>Asteroideae</taxon>
        <taxon>Heliantheae alliance</taxon>
        <taxon>Eupatorieae</taxon>
        <taxon>Mikania</taxon>
    </lineage>
</organism>
<dbReference type="EMBL" id="SZYD01000017">
    <property type="protein sequence ID" value="KAD3068326.1"/>
    <property type="molecule type" value="Genomic_DNA"/>
</dbReference>
<dbReference type="PANTHER" id="PTHR31471">
    <property type="entry name" value="OS02G0116800 PROTEIN"/>
    <property type="match status" value="1"/>
</dbReference>
<keyword evidence="5" id="KW-1185">Reference proteome</keyword>
<evidence type="ECO:0000256" key="1">
    <source>
        <dbReference type="ARBA" id="ARBA00005711"/>
    </source>
</evidence>
<reference evidence="4 5" key="1">
    <citation type="submission" date="2019-05" db="EMBL/GenBank/DDBJ databases">
        <title>Mikania micrantha, genome provides insights into the molecular mechanism of rapid growth.</title>
        <authorList>
            <person name="Liu B."/>
        </authorList>
    </citation>
    <scope>NUCLEOTIDE SEQUENCE [LARGE SCALE GENOMIC DNA]</scope>
    <source>
        <strain evidence="4">NLD-2019</strain>
        <tissue evidence="4">Leaf</tissue>
    </source>
</reference>
<evidence type="ECO:0000313" key="5">
    <source>
        <dbReference type="Proteomes" id="UP000326396"/>
    </source>
</evidence>
<dbReference type="Pfam" id="PF03763">
    <property type="entry name" value="Remorin_C"/>
    <property type="match status" value="1"/>
</dbReference>
<dbReference type="OrthoDB" id="1939615at2759"/>
<dbReference type="InterPro" id="IPR005516">
    <property type="entry name" value="Remorin_C"/>
</dbReference>
<comment type="similarity">
    <text evidence="1">Belongs to the remorin family.</text>
</comment>
<evidence type="ECO:0000259" key="3">
    <source>
        <dbReference type="Pfam" id="PF03763"/>
    </source>
</evidence>
<comment type="caution">
    <text evidence="4">The sequence shown here is derived from an EMBL/GenBank/DDBJ whole genome shotgun (WGS) entry which is preliminary data.</text>
</comment>
<proteinExistence type="inferred from homology"/>
<feature type="domain" description="Remorin C-terminal" evidence="3">
    <location>
        <begin position="131"/>
        <end position="237"/>
    </location>
</feature>